<dbReference type="Proteomes" id="UP000828236">
    <property type="component" value="Unassembled WGS sequence"/>
</dbReference>
<dbReference type="SUPFAM" id="SSF57667">
    <property type="entry name" value="beta-beta-alpha zinc fingers"/>
    <property type="match status" value="1"/>
</dbReference>
<dbReference type="PROSITE" id="PS00028">
    <property type="entry name" value="ZINC_FINGER_C2H2_1"/>
    <property type="match status" value="1"/>
</dbReference>
<evidence type="ECO:0000313" key="8">
    <source>
        <dbReference type="EMBL" id="KAH7638018.1"/>
    </source>
</evidence>
<sequence>MDNQERKSIQNQFENNNIQDPNLCLLNLIQQQADIRFQSLLKRYENYLATAIESYRKTTTINRIDVEKFQCDWPGCIRRFQTEEILNHHRRFHIRKSNYQCKHCSLRLLDRRELLEHVVNYGVNMSIKSFNSSSTGLSSFPSSSSSLTLSIDMNDRKMLIDQLISPRMSKNRDLKKALLAVKTDVHLTYSGIGRYRCPWPDCSYTPHFLRDLRRHMFKHTGDKRYKCPQCRFVSVWKTSLLQHQRKKHSITINNVSINTNNNN</sequence>
<dbReference type="Gene3D" id="3.30.160.60">
    <property type="entry name" value="Classic Zinc Finger"/>
    <property type="match status" value="2"/>
</dbReference>
<evidence type="ECO:0000256" key="1">
    <source>
        <dbReference type="ARBA" id="ARBA00022723"/>
    </source>
</evidence>
<organism evidence="8">
    <name type="scientific">Dermatophagoides farinae</name>
    <name type="common">American house dust mite</name>
    <dbReference type="NCBI Taxonomy" id="6954"/>
    <lineage>
        <taxon>Eukaryota</taxon>
        <taxon>Metazoa</taxon>
        <taxon>Ecdysozoa</taxon>
        <taxon>Arthropoda</taxon>
        <taxon>Chelicerata</taxon>
        <taxon>Arachnida</taxon>
        <taxon>Acari</taxon>
        <taxon>Acariformes</taxon>
        <taxon>Sarcoptiformes</taxon>
        <taxon>Astigmata</taxon>
        <taxon>Psoroptidia</taxon>
        <taxon>Analgoidea</taxon>
        <taxon>Pyroglyphidae</taxon>
        <taxon>Dermatophagoidinae</taxon>
        <taxon>Dermatophagoides</taxon>
    </lineage>
</organism>
<dbReference type="PANTHER" id="PTHR24393:SF34">
    <property type="entry name" value="PR_SET DOMAIN 13"/>
    <property type="match status" value="1"/>
</dbReference>
<dbReference type="GO" id="GO:0001228">
    <property type="term" value="F:DNA-binding transcription activator activity, RNA polymerase II-specific"/>
    <property type="evidence" value="ECO:0007669"/>
    <property type="project" value="TreeGrafter"/>
</dbReference>
<reference evidence="8" key="2">
    <citation type="journal article" date="2021" name="World Allergy Organ. J.">
        <title>Chromosome-level assembly of Dermatophagoides farinae genome and transcriptome reveals two novel allergens Der f 37 and Der f 39.</title>
        <authorList>
            <person name="Chen J."/>
            <person name="Cai Z."/>
            <person name="Fan D."/>
            <person name="Hu J."/>
            <person name="Hou Y."/>
            <person name="He Y."/>
            <person name="Zhang Z."/>
            <person name="Zhao Z."/>
            <person name="Gao P."/>
            <person name="Hu W."/>
            <person name="Sun J."/>
            <person name="Li J."/>
            <person name="Ji K."/>
        </authorList>
    </citation>
    <scope>NUCLEOTIDE SEQUENCE</scope>
    <source>
        <strain evidence="8">JKM2019</strain>
    </source>
</reference>
<dbReference type="GO" id="GO:0005634">
    <property type="term" value="C:nucleus"/>
    <property type="evidence" value="ECO:0007669"/>
    <property type="project" value="TreeGrafter"/>
</dbReference>
<evidence type="ECO:0000256" key="5">
    <source>
        <dbReference type="ARBA" id="ARBA00023242"/>
    </source>
</evidence>
<keyword evidence="5" id="KW-0539">Nucleus</keyword>
<dbReference type="GO" id="GO:0000978">
    <property type="term" value="F:RNA polymerase II cis-regulatory region sequence-specific DNA binding"/>
    <property type="evidence" value="ECO:0007669"/>
    <property type="project" value="TreeGrafter"/>
</dbReference>
<proteinExistence type="predicted"/>
<dbReference type="GO" id="GO:0008270">
    <property type="term" value="F:zinc ion binding"/>
    <property type="evidence" value="ECO:0007669"/>
    <property type="project" value="UniProtKB-KW"/>
</dbReference>
<evidence type="ECO:0000256" key="2">
    <source>
        <dbReference type="ARBA" id="ARBA00022737"/>
    </source>
</evidence>
<dbReference type="EMBL" id="SDOV01000008">
    <property type="protein sequence ID" value="KAH7638018.1"/>
    <property type="molecule type" value="Genomic_DNA"/>
</dbReference>
<dbReference type="SMART" id="SM00355">
    <property type="entry name" value="ZnF_C2H2"/>
    <property type="match status" value="4"/>
</dbReference>
<feature type="domain" description="C2H2-type" evidence="7">
    <location>
        <begin position="69"/>
        <end position="98"/>
    </location>
</feature>
<evidence type="ECO:0000256" key="6">
    <source>
        <dbReference type="PROSITE-ProRule" id="PRU00042"/>
    </source>
</evidence>
<dbReference type="AlphaFoldDB" id="A0A9D4SDU3"/>
<protein>
    <submittedName>
        <fullName evidence="8">Zinc-finger double domain containing protein</fullName>
    </submittedName>
</protein>
<dbReference type="InterPro" id="IPR013087">
    <property type="entry name" value="Znf_C2H2_type"/>
</dbReference>
<gene>
    <name evidence="8" type="ORF">HUG17_9122</name>
</gene>
<reference evidence="8" key="1">
    <citation type="submission" date="2020-06" db="EMBL/GenBank/DDBJ databases">
        <authorList>
            <person name="Ji K."/>
            <person name="Li J."/>
        </authorList>
    </citation>
    <scope>NUCLEOTIDE SEQUENCE</scope>
    <source>
        <strain evidence="8">JKM2019</strain>
        <tissue evidence="8">Whole body</tissue>
    </source>
</reference>
<keyword evidence="1" id="KW-0479">Metal-binding</keyword>
<evidence type="ECO:0000256" key="3">
    <source>
        <dbReference type="ARBA" id="ARBA00022771"/>
    </source>
</evidence>
<keyword evidence="3 6" id="KW-0863">Zinc-finger</keyword>
<accession>A0A9D4SDU3</accession>
<dbReference type="InterPro" id="IPR036236">
    <property type="entry name" value="Znf_C2H2_sf"/>
</dbReference>
<evidence type="ECO:0000256" key="4">
    <source>
        <dbReference type="ARBA" id="ARBA00022833"/>
    </source>
</evidence>
<dbReference type="PANTHER" id="PTHR24393">
    <property type="entry name" value="ZINC FINGER PROTEIN"/>
    <property type="match status" value="1"/>
</dbReference>
<evidence type="ECO:0000259" key="7">
    <source>
        <dbReference type="PROSITE" id="PS50157"/>
    </source>
</evidence>
<keyword evidence="2" id="KW-0677">Repeat</keyword>
<dbReference type="PROSITE" id="PS50157">
    <property type="entry name" value="ZINC_FINGER_C2H2_2"/>
    <property type="match status" value="3"/>
</dbReference>
<keyword evidence="4" id="KW-0862">Zinc</keyword>
<name>A0A9D4SDU3_DERFA</name>
<comment type="caution">
    <text evidence="8">The sequence shown here is derived from an EMBL/GenBank/DDBJ whole genome shotgun (WGS) entry which is preliminary data.</text>
</comment>
<feature type="domain" description="C2H2-type" evidence="7">
    <location>
        <begin position="195"/>
        <end position="224"/>
    </location>
</feature>
<feature type="domain" description="C2H2-type" evidence="7">
    <location>
        <begin position="225"/>
        <end position="249"/>
    </location>
</feature>